<evidence type="ECO:0000313" key="1">
    <source>
        <dbReference type="EMBL" id="KAF3448845.1"/>
    </source>
</evidence>
<sequence length="117" mass="13080">MIGVTLPTAVSRTLVLKWKRQTTNRSHLITLRWLGDRANQMTKFLIAEPNRTEVEGWYGLSGPKERMDRFMNGCRERANRSGIRGSAAGGMFSGEAKPINIPLSLIAKVSDRLHDGL</sequence>
<name>A0A8K0HBG2_9ROSA</name>
<evidence type="ECO:0000313" key="2">
    <source>
        <dbReference type="Proteomes" id="UP000796880"/>
    </source>
</evidence>
<dbReference type="AlphaFoldDB" id="A0A8K0HBG2"/>
<comment type="caution">
    <text evidence="1">The sequence shown here is derived from an EMBL/GenBank/DDBJ whole genome shotgun (WGS) entry which is preliminary data.</text>
</comment>
<reference evidence="1" key="1">
    <citation type="submission" date="2020-03" db="EMBL/GenBank/DDBJ databases">
        <title>A high-quality chromosome-level genome assembly of a woody plant with both climbing and erect habits, Rhamnella rubrinervis.</title>
        <authorList>
            <person name="Lu Z."/>
            <person name="Yang Y."/>
            <person name="Zhu X."/>
            <person name="Sun Y."/>
        </authorList>
    </citation>
    <scope>NUCLEOTIDE SEQUENCE</scope>
    <source>
        <strain evidence="1">BYM</strain>
        <tissue evidence="1">Leaf</tissue>
    </source>
</reference>
<organism evidence="1 2">
    <name type="scientific">Rhamnella rubrinervis</name>
    <dbReference type="NCBI Taxonomy" id="2594499"/>
    <lineage>
        <taxon>Eukaryota</taxon>
        <taxon>Viridiplantae</taxon>
        <taxon>Streptophyta</taxon>
        <taxon>Embryophyta</taxon>
        <taxon>Tracheophyta</taxon>
        <taxon>Spermatophyta</taxon>
        <taxon>Magnoliopsida</taxon>
        <taxon>eudicotyledons</taxon>
        <taxon>Gunneridae</taxon>
        <taxon>Pentapetalae</taxon>
        <taxon>rosids</taxon>
        <taxon>fabids</taxon>
        <taxon>Rosales</taxon>
        <taxon>Rhamnaceae</taxon>
        <taxon>rhamnoid group</taxon>
        <taxon>Rhamneae</taxon>
        <taxon>Rhamnella</taxon>
    </lineage>
</organism>
<protein>
    <submittedName>
        <fullName evidence="1">Uncharacterized protein</fullName>
    </submittedName>
</protein>
<gene>
    <name evidence="1" type="ORF">FNV43_RR09559</name>
</gene>
<proteinExistence type="predicted"/>
<accession>A0A8K0HBG2</accession>
<keyword evidence="2" id="KW-1185">Reference proteome</keyword>
<dbReference type="Proteomes" id="UP000796880">
    <property type="component" value="Unassembled WGS sequence"/>
</dbReference>
<dbReference type="EMBL" id="VOIH02000004">
    <property type="protein sequence ID" value="KAF3448845.1"/>
    <property type="molecule type" value="Genomic_DNA"/>
</dbReference>